<dbReference type="NCBIfam" id="TIGR00963">
    <property type="entry name" value="secA"/>
    <property type="match status" value="1"/>
</dbReference>
<keyword evidence="8 12" id="KW-0653">Protein transport</keyword>
<dbReference type="Pfam" id="PF07517">
    <property type="entry name" value="SecA_DEAD"/>
    <property type="match status" value="1"/>
</dbReference>
<keyword evidence="5 12" id="KW-0963">Cytoplasm</keyword>
<dbReference type="SMART" id="SM00957">
    <property type="entry name" value="SecA_DEAD"/>
    <property type="match status" value="1"/>
</dbReference>
<keyword evidence="3 12" id="KW-0813">Transport</keyword>
<dbReference type="Proteomes" id="UP001321486">
    <property type="component" value="Chromosome"/>
</dbReference>
<evidence type="ECO:0000256" key="4">
    <source>
        <dbReference type="ARBA" id="ARBA00022475"/>
    </source>
</evidence>
<feature type="binding site" evidence="12">
    <location>
        <position position="86"/>
    </location>
    <ligand>
        <name>ATP</name>
        <dbReference type="ChEBI" id="CHEBI:30616"/>
    </ligand>
</feature>
<keyword evidence="19" id="KW-1185">Reference proteome</keyword>
<feature type="compositionally biased region" description="Basic and acidic residues" evidence="14">
    <location>
        <begin position="876"/>
        <end position="889"/>
    </location>
</feature>
<organism evidence="18 19">
    <name type="scientific">Frondihabitans sucicola</name>
    <dbReference type="NCBI Taxonomy" id="1268041"/>
    <lineage>
        <taxon>Bacteria</taxon>
        <taxon>Bacillati</taxon>
        <taxon>Actinomycetota</taxon>
        <taxon>Actinomycetes</taxon>
        <taxon>Micrococcales</taxon>
        <taxon>Microbacteriaceae</taxon>
        <taxon>Frondihabitans</taxon>
    </lineage>
</organism>
<dbReference type="PROSITE" id="PS51194">
    <property type="entry name" value="HELICASE_CTER"/>
    <property type="match status" value="1"/>
</dbReference>
<feature type="domain" description="Helicase ATP-binding" evidence="15">
    <location>
        <begin position="88"/>
        <end position="246"/>
    </location>
</feature>
<dbReference type="SUPFAM" id="SSF81767">
    <property type="entry name" value="Pre-protein crosslinking domain of SecA"/>
    <property type="match status" value="1"/>
</dbReference>
<evidence type="ECO:0000313" key="19">
    <source>
        <dbReference type="Proteomes" id="UP001321486"/>
    </source>
</evidence>
<feature type="region of interest" description="Disordered" evidence="14">
    <location>
        <begin position="876"/>
        <end position="953"/>
    </location>
</feature>
<dbReference type="EMBL" id="AP027732">
    <property type="protein sequence ID" value="BDZ51465.1"/>
    <property type="molecule type" value="Genomic_DNA"/>
</dbReference>
<evidence type="ECO:0000256" key="12">
    <source>
        <dbReference type="HAMAP-Rule" id="MF_01382"/>
    </source>
</evidence>
<dbReference type="NCBIfam" id="NF009538">
    <property type="entry name" value="PRK12904.1"/>
    <property type="match status" value="1"/>
</dbReference>
<dbReference type="InterPro" id="IPR011115">
    <property type="entry name" value="SecA_DEAD"/>
</dbReference>
<keyword evidence="6 12" id="KW-0547">Nucleotide-binding</keyword>
<dbReference type="InterPro" id="IPR027417">
    <property type="entry name" value="P-loop_NTPase"/>
</dbReference>
<feature type="binding site" evidence="12">
    <location>
        <position position="494"/>
    </location>
    <ligand>
        <name>ATP</name>
        <dbReference type="ChEBI" id="CHEBI:30616"/>
    </ligand>
</feature>
<dbReference type="Pfam" id="PF01043">
    <property type="entry name" value="SecA_PP_bind"/>
    <property type="match status" value="1"/>
</dbReference>
<name>A0ABM8GSS1_9MICO</name>
<dbReference type="PRINTS" id="PR00906">
    <property type="entry name" value="SECA"/>
</dbReference>
<dbReference type="RefSeq" id="WP_286344228.1">
    <property type="nucleotide sequence ID" value="NZ_AP027732.1"/>
</dbReference>
<evidence type="ECO:0000259" key="17">
    <source>
        <dbReference type="PROSITE" id="PS51196"/>
    </source>
</evidence>
<dbReference type="SMART" id="SM00958">
    <property type="entry name" value="SecA_PP_bind"/>
    <property type="match status" value="1"/>
</dbReference>
<dbReference type="Gene3D" id="1.10.3060.10">
    <property type="entry name" value="Helical scaffold and wing domains of SecA"/>
    <property type="match status" value="1"/>
</dbReference>
<keyword evidence="11 12" id="KW-0472">Membrane</keyword>
<dbReference type="InterPro" id="IPR036266">
    <property type="entry name" value="SecA_Wing/Scaffold_sf"/>
</dbReference>
<dbReference type="HAMAP" id="MF_01382">
    <property type="entry name" value="SecA"/>
    <property type="match status" value="1"/>
</dbReference>
<evidence type="ECO:0000259" key="15">
    <source>
        <dbReference type="PROSITE" id="PS51192"/>
    </source>
</evidence>
<evidence type="ECO:0000256" key="8">
    <source>
        <dbReference type="ARBA" id="ARBA00022927"/>
    </source>
</evidence>
<comment type="subunit">
    <text evidence="12">Monomer and homodimer. Part of the essential Sec protein translocation apparatus which comprises SecA, SecYEG and auxiliary proteins SecDF. Other proteins may also be involved.</text>
</comment>
<dbReference type="SUPFAM" id="SSF81886">
    <property type="entry name" value="Helical scaffold and wing domains of SecA"/>
    <property type="match status" value="1"/>
</dbReference>
<comment type="subcellular location">
    <subcellularLocation>
        <location evidence="12">Cell membrane</location>
        <topology evidence="12">Peripheral membrane protein</topology>
        <orientation evidence="12">Cytoplasmic side</orientation>
    </subcellularLocation>
    <subcellularLocation>
        <location evidence="12">Cytoplasm</location>
    </subcellularLocation>
    <subcellularLocation>
        <location evidence="1">Membrane</location>
        <topology evidence="1">Peripheral membrane protein</topology>
    </subcellularLocation>
    <text evidence="12">Distribution is 50-50.</text>
</comment>
<comment type="function">
    <text evidence="12">Part of the Sec protein translocase complex. Interacts with the SecYEG preprotein conducting channel. Has a central role in coupling the hydrolysis of ATP to the transfer of proteins into and across the cell membrane, serving as an ATP-driven molecular motor driving the stepwise translocation of polypeptide chains across the membrane.</text>
</comment>
<dbReference type="InterPro" id="IPR014018">
    <property type="entry name" value="SecA_motor_DEAD"/>
</dbReference>
<dbReference type="InterPro" id="IPR014001">
    <property type="entry name" value="Helicase_ATP-bd"/>
</dbReference>
<dbReference type="Gene3D" id="3.40.50.300">
    <property type="entry name" value="P-loop containing nucleotide triphosphate hydrolases"/>
    <property type="match status" value="2"/>
</dbReference>
<dbReference type="PROSITE" id="PS51196">
    <property type="entry name" value="SECA_MOTOR_DEAD"/>
    <property type="match status" value="1"/>
</dbReference>
<evidence type="ECO:0000256" key="3">
    <source>
        <dbReference type="ARBA" id="ARBA00022448"/>
    </source>
</evidence>
<dbReference type="PANTHER" id="PTHR30612:SF0">
    <property type="entry name" value="CHLOROPLAST PROTEIN-TRANSPORTING ATPASE"/>
    <property type="match status" value="1"/>
</dbReference>
<dbReference type="SUPFAM" id="SSF52540">
    <property type="entry name" value="P-loop containing nucleoside triphosphate hydrolases"/>
    <property type="match status" value="2"/>
</dbReference>
<dbReference type="CDD" id="cd18803">
    <property type="entry name" value="SF2_C_secA"/>
    <property type="match status" value="1"/>
</dbReference>
<evidence type="ECO:0000256" key="11">
    <source>
        <dbReference type="ARBA" id="ARBA00023136"/>
    </source>
</evidence>
<feature type="domain" description="SecA family profile" evidence="17">
    <location>
        <begin position="2"/>
        <end position="616"/>
    </location>
</feature>
<evidence type="ECO:0000256" key="13">
    <source>
        <dbReference type="RuleBase" id="RU003874"/>
    </source>
</evidence>
<feature type="domain" description="Helicase C-terminal" evidence="16">
    <location>
        <begin position="416"/>
        <end position="639"/>
    </location>
</feature>
<dbReference type="EC" id="7.4.2.8" evidence="12"/>
<dbReference type="Pfam" id="PF21090">
    <property type="entry name" value="P-loop_SecA"/>
    <property type="match status" value="1"/>
</dbReference>
<evidence type="ECO:0000256" key="14">
    <source>
        <dbReference type="SAM" id="MobiDB-lite"/>
    </source>
</evidence>
<evidence type="ECO:0000256" key="10">
    <source>
        <dbReference type="ARBA" id="ARBA00023010"/>
    </source>
</evidence>
<dbReference type="InterPro" id="IPR044722">
    <property type="entry name" value="SecA_SF2_C"/>
</dbReference>
<protein>
    <recommendedName>
        <fullName evidence="12 13">Protein translocase subunit SecA</fullName>
        <ecNumber evidence="12">7.4.2.8</ecNumber>
    </recommendedName>
</protein>
<dbReference type="InterPro" id="IPR001650">
    <property type="entry name" value="Helicase_C-like"/>
</dbReference>
<evidence type="ECO:0000259" key="16">
    <source>
        <dbReference type="PROSITE" id="PS51194"/>
    </source>
</evidence>
<keyword evidence="7 12" id="KW-0067">ATP-binding</keyword>
<feature type="binding site" evidence="12">
    <location>
        <begin position="104"/>
        <end position="108"/>
    </location>
    <ligand>
        <name>ATP</name>
        <dbReference type="ChEBI" id="CHEBI:30616"/>
    </ligand>
</feature>
<dbReference type="CDD" id="cd17928">
    <property type="entry name" value="DEXDc_SecA"/>
    <property type="match status" value="1"/>
</dbReference>
<dbReference type="PANTHER" id="PTHR30612">
    <property type="entry name" value="SECA INNER MEMBRANE COMPONENT OF SEC PROTEIN SECRETION SYSTEM"/>
    <property type="match status" value="1"/>
</dbReference>
<accession>A0ABM8GSS1</accession>
<evidence type="ECO:0000256" key="9">
    <source>
        <dbReference type="ARBA" id="ARBA00022967"/>
    </source>
</evidence>
<dbReference type="Pfam" id="PF07516">
    <property type="entry name" value="SecA_SW"/>
    <property type="match status" value="1"/>
</dbReference>
<evidence type="ECO:0000256" key="2">
    <source>
        <dbReference type="ARBA" id="ARBA00007650"/>
    </source>
</evidence>
<comment type="similarity">
    <text evidence="2 12 13">Belongs to the SecA family.</text>
</comment>
<gene>
    <name evidence="12 18" type="primary">secA</name>
    <name evidence="18" type="ORF">GCM10025867_37060</name>
</gene>
<evidence type="ECO:0000256" key="5">
    <source>
        <dbReference type="ARBA" id="ARBA00022490"/>
    </source>
</evidence>
<dbReference type="PROSITE" id="PS01312">
    <property type="entry name" value="SECA"/>
    <property type="match status" value="1"/>
</dbReference>
<evidence type="ECO:0000256" key="1">
    <source>
        <dbReference type="ARBA" id="ARBA00004170"/>
    </source>
</evidence>
<dbReference type="InterPro" id="IPR011130">
    <property type="entry name" value="SecA_preprotein_X-link_dom"/>
</dbReference>
<evidence type="ECO:0000256" key="6">
    <source>
        <dbReference type="ARBA" id="ARBA00022741"/>
    </source>
</evidence>
<evidence type="ECO:0000313" key="18">
    <source>
        <dbReference type="EMBL" id="BDZ51465.1"/>
    </source>
</evidence>
<dbReference type="InterPro" id="IPR000185">
    <property type="entry name" value="SecA"/>
</dbReference>
<dbReference type="InterPro" id="IPR020937">
    <property type="entry name" value="SecA_CS"/>
</dbReference>
<reference evidence="19" key="1">
    <citation type="journal article" date="2019" name="Int. J. Syst. Evol. Microbiol.">
        <title>The Global Catalogue of Microorganisms (GCM) 10K type strain sequencing project: providing services to taxonomists for standard genome sequencing and annotation.</title>
        <authorList>
            <consortium name="The Broad Institute Genomics Platform"/>
            <consortium name="The Broad Institute Genome Sequencing Center for Infectious Disease"/>
            <person name="Wu L."/>
            <person name="Ma J."/>
        </authorList>
    </citation>
    <scope>NUCLEOTIDE SEQUENCE [LARGE SCALE GENOMIC DNA]</scope>
    <source>
        <strain evidence="19">NBRC 108728</strain>
    </source>
</reference>
<sequence length="953" mass="105135">MANVLEKVLRVGEGRTLRKLKAYAKAVGDLEEDFKSLTDEELHSETADLRERYAGGESLDDLLPEAFAAVREAATRTLGMRHFDVQLMGGAALHLGNIAEMKTGEGKTLVATTAAYLNAIASRGVHVITVNDFLASYQSELMGRVFRALGMTTGCILAGQSPAERREMYAADITYGTNNEFGFDYLRDNMAWQASDMVQRGHFFAIVDEVDSILIDEARTPLIISGPSSGEANRWFAEFATLARRLQPEIDYEVDEKKRTVGVLEPGIEKVEDYLGIDNLYESANTPLISFLNNAIKADALFKRDKDYVVINGEVLIVDEHTGRILSGRRYNEGIHQAIEAKEGVEVKAENQTLATVTLQNYFRLYKKISGMTGTAETEAAEFMSTYKLGVVAIPTNKPMQRKDQTDLVYKNETAKFEQVAEDIAERNEKGQPVLVGTTSVEKSEYLSKLLAKKGIKHEVLNAKNHAREAAIVAQAGRLGSVTVATNMAGRGTDIMLGGNAEFLAVAEMNSRGLSPVETPDEYEAAWDDVFADQKAAVAEEADKVIEAGGLYVLGTERHESRRIDNQLRGRSGRQGDPGESRFYLSLTDDLMRLFNSGAAENLMGRGSVPDDLAIENKIVGRAIRSAQSQVEGRNAEIRKNVLKYDDVLNRQREAIYSDRRHILEGDDLKDRTEAFLDDVINEVIDSHTGEGNPDEWDLDAMWTELGTLFPISITIDEVITEAGSKGKATREFLSKEILSDARVAYEAREESLGDSAMRELERKVVLSVIDRRWRDHLYEMDYLKDGIGLRAMAQRDPLVEYQREGFALFQNMMGAIREESIGFLFNLEVEVQSQVGHEGHDHGPIIAAKGLGEGENADAVLNFSAPNTEGEVEVRDQSGHLEKAETARAQRQQQLVEENADPEIAAARATSGSTEASGGDGQPAKRGAFGQTTTAAAPPVNRAERRSQGKRK</sequence>
<keyword evidence="4 12" id="KW-1003">Cell membrane</keyword>
<proteinExistence type="inferred from homology"/>
<dbReference type="InterPro" id="IPR036670">
    <property type="entry name" value="SecA_X-link_sf"/>
</dbReference>
<evidence type="ECO:0000256" key="7">
    <source>
        <dbReference type="ARBA" id="ARBA00022840"/>
    </source>
</evidence>
<dbReference type="PROSITE" id="PS51192">
    <property type="entry name" value="HELICASE_ATP_BIND_1"/>
    <property type="match status" value="1"/>
</dbReference>
<comment type="catalytic activity">
    <reaction evidence="12">
        <text>ATP + H2O + cellular proteinSide 1 = ADP + phosphate + cellular proteinSide 2.</text>
        <dbReference type="EC" id="7.4.2.8"/>
    </reaction>
</comment>
<dbReference type="Gene3D" id="3.90.1440.10">
    <property type="entry name" value="SecA, preprotein cross-linking domain"/>
    <property type="match status" value="1"/>
</dbReference>
<keyword evidence="9 12" id="KW-1278">Translocase</keyword>
<keyword evidence="10 12" id="KW-0811">Translocation</keyword>
<dbReference type="InterPro" id="IPR011116">
    <property type="entry name" value="SecA_Wing/Scaffold"/>
</dbReference>
<feature type="compositionally biased region" description="Basic and acidic residues" evidence="14">
    <location>
        <begin position="943"/>
        <end position="953"/>
    </location>
</feature>